<dbReference type="Pfam" id="PF01471">
    <property type="entry name" value="PG_binding_1"/>
    <property type="match status" value="1"/>
</dbReference>
<evidence type="ECO:0000259" key="1">
    <source>
        <dbReference type="Pfam" id="PF01471"/>
    </source>
</evidence>
<dbReference type="InterPro" id="IPR002477">
    <property type="entry name" value="Peptidoglycan-bd-like"/>
</dbReference>
<name>A0A7V2WVC1_LEUMU</name>
<reference evidence="2" key="1">
    <citation type="journal article" date="2020" name="mSystems">
        <title>Genome- and Community-Level Interaction Insights into Carbon Utilization and Element Cycling Functions of Hydrothermarchaeota in Hydrothermal Sediment.</title>
        <authorList>
            <person name="Zhou Z."/>
            <person name="Liu Y."/>
            <person name="Xu W."/>
            <person name="Pan J."/>
            <person name="Luo Z.H."/>
            <person name="Li M."/>
        </authorList>
    </citation>
    <scope>NUCLEOTIDE SEQUENCE [LARGE SCALE GENOMIC DNA]</scope>
    <source>
        <strain evidence="2">HyVt-493</strain>
    </source>
</reference>
<dbReference type="Proteomes" id="UP000885750">
    <property type="component" value="Unassembled WGS sequence"/>
</dbReference>
<comment type="caution">
    <text evidence="2">The sequence shown here is derived from an EMBL/GenBank/DDBJ whole genome shotgun (WGS) entry which is preliminary data.</text>
</comment>
<organism evidence="2">
    <name type="scientific">Leucothrix mucor</name>
    <dbReference type="NCBI Taxonomy" id="45248"/>
    <lineage>
        <taxon>Bacteria</taxon>
        <taxon>Pseudomonadati</taxon>
        <taxon>Pseudomonadota</taxon>
        <taxon>Gammaproteobacteria</taxon>
        <taxon>Thiotrichales</taxon>
        <taxon>Thiotrichaceae</taxon>
        <taxon>Leucothrix</taxon>
    </lineage>
</organism>
<dbReference type="AlphaFoldDB" id="A0A7V2WVC1"/>
<dbReference type="Gene3D" id="1.10.101.10">
    <property type="entry name" value="PGBD-like superfamily/PGBD"/>
    <property type="match status" value="1"/>
</dbReference>
<dbReference type="EMBL" id="DRMS01000290">
    <property type="protein sequence ID" value="HFC92690.1"/>
    <property type="molecule type" value="Genomic_DNA"/>
</dbReference>
<accession>A0A7V2WVC1</accession>
<dbReference type="SUPFAM" id="SSF47090">
    <property type="entry name" value="PGBD-like"/>
    <property type="match status" value="1"/>
</dbReference>
<proteinExistence type="predicted"/>
<gene>
    <name evidence="2" type="ORF">ENJ51_07745</name>
</gene>
<sequence length="460" mass="50825">MLNYCIIQNRKSRMTTLTRTAFLSEMAQKSIRLSTANNDARLSKLNLNRIDTNNDGYLDTQNEMKSLFRAIDYYDRNGQYDSIELGRSNQPTVAGKLVSAIRDIAVGQQAEGGAVTLKHSDFLQEMKGKRILLSQARNDPRLSELNFSQINANNDGFIASNTEFTRLFKAVDYFDRNGDPQSVNLGSTQKPTKPGLLIAALRHIATGEQTPQPTTTLKRSDFLQEMEGKRILLSQARNDPRLSELNFSHVNTDHNGFISSANDFISLFKAVDYFDRNGDAGSVNLGSAQNPSKPAKFITALRDIATTNTTPIDPEPEPITTEFKDAAISKTFANNFKGEIKRGDGGDKVVAIQYALGRLGHLEYVCDGDFGGQTLAAVQSFQRVTPTLAVTGSVKADTLAALDKAVSSLDLRVPVMKSGQNPMTFLSDFRRFNLPRIKVDIRGEDVSWDSPDVQKAYGVF</sequence>
<evidence type="ECO:0000313" key="2">
    <source>
        <dbReference type="EMBL" id="HFC92690.1"/>
    </source>
</evidence>
<feature type="domain" description="Peptidoglycan binding-like" evidence="1">
    <location>
        <begin position="346"/>
        <end position="402"/>
    </location>
</feature>
<feature type="non-terminal residue" evidence="2">
    <location>
        <position position="460"/>
    </location>
</feature>
<dbReference type="InterPro" id="IPR036365">
    <property type="entry name" value="PGBD-like_sf"/>
</dbReference>
<dbReference type="InterPro" id="IPR036366">
    <property type="entry name" value="PGBDSf"/>
</dbReference>
<protein>
    <recommendedName>
        <fullName evidence="1">Peptidoglycan binding-like domain-containing protein</fullName>
    </recommendedName>
</protein>